<evidence type="ECO:0000256" key="2">
    <source>
        <dbReference type="ARBA" id="ARBA00022475"/>
    </source>
</evidence>
<dbReference type="RefSeq" id="WP_111539872.1">
    <property type="nucleotide sequence ID" value="NZ_QKYV01000001.1"/>
</dbReference>
<evidence type="ECO:0000256" key="1">
    <source>
        <dbReference type="ARBA" id="ARBA00004651"/>
    </source>
</evidence>
<name>A0A2W7K9D2_9FLAO</name>
<evidence type="ECO:0000256" key="5">
    <source>
        <dbReference type="ARBA" id="ARBA00023136"/>
    </source>
</evidence>
<accession>A0A2W7K9D2</accession>
<dbReference type="AlphaFoldDB" id="A0A2W7K9D2"/>
<reference evidence="7 8" key="1">
    <citation type="submission" date="2018-06" db="EMBL/GenBank/DDBJ databases">
        <title>Genomic Encyclopedia of Archaeal and Bacterial Type Strains, Phase II (KMG-II): from individual species to whole genera.</title>
        <authorList>
            <person name="Goeker M."/>
        </authorList>
    </citation>
    <scope>NUCLEOTIDE SEQUENCE [LARGE SCALE GENOMIC DNA]</scope>
    <source>
        <strain evidence="7 8">DSM 15361</strain>
    </source>
</reference>
<dbReference type="Proteomes" id="UP000249542">
    <property type="component" value="Unassembled WGS sequence"/>
</dbReference>
<protein>
    <submittedName>
        <fullName evidence="7">O-antigen/teichoic acid export membrane protein</fullName>
    </submittedName>
</protein>
<feature type="transmembrane region" description="Helical" evidence="6">
    <location>
        <begin position="94"/>
        <end position="114"/>
    </location>
</feature>
<keyword evidence="5 6" id="KW-0472">Membrane</keyword>
<dbReference type="PANTHER" id="PTHR30250:SF11">
    <property type="entry name" value="O-ANTIGEN TRANSPORTER-RELATED"/>
    <property type="match status" value="1"/>
</dbReference>
<dbReference type="PANTHER" id="PTHR30250">
    <property type="entry name" value="PST FAMILY PREDICTED COLANIC ACID TRANSPORTER"/>
    <property type="match status" value="1"/>
</dbReference>
<dbReference type="CDD" id="cd13128">
    <property type="entry name" value="MATE_Wzx_like"/>
    <property type="match status" value="1"/>
</dbReference>
<feature type="transmembrane region" description="Helical" evidence="6">
    <location>
        <begin position="50"/>
        <end position="74"/>
    </location>
</feature>
<feature type="transmembrane region" description="Helical" evidence="6">
    <location>
        <begin position="378"/>
        <end position="396"/>
    </location>
</feature>
<gene>
    <name evidence="7" type="ORF">LX95_00544</name>
</gene>
<comment type="caution">
    <text evidence="7">The sequence shown here is derived from an EMBL/GenBank/DDBJ whole genome shotgun (WGS) entry which is preliminary data.</text>
</comment>
<dbReference type="InterPro" id="IPR050833">
    <property type="entry name" value="Poly_Biosynth_Transport"/>
</dbReference>
<feature type="transmembrane region" description="Helical" evidence="6">
    <location>
        <begin position="24"/>
        <end position="44"/>
    </location>
</feature>
<feature type="transmembrane region" description="Helical" evidence="6">
    <location>
        <begin position="402"/>
        <end position="422"/>
    </location>
</feature>
<feature type="transmembrane region" description="Helical" evidence="6">
    <location>
        <begin position="190"/>
        <end position="212"/>
    </location>
</feature>
<feature type="transmembrane region" description="Helical" evidence="6">
    <location>
        <begin position="161"/>
        <end position="184"/>
    </location>
</feature>
<evidence type="ECO:0000256" key="3">
    <source>
        <dbReference type="ARBA" id="ARBA00022692"/>
    </source>
</evidence>
<dbReference type="GO" id="GO:0005886">
    <property type="term" value="C:plasma membrane"/>
    <property type="evidence" value="ECO:0007669"/>
    <property type="project" value="UniProtKB-SubCell"/>
</dbReference>
<dbReference type="InterPro" id="IPR002797">
    <property type="entry name" value="Polysacc_synth"/>
</dbReference>
<dbReference type="EMBL" id="QKYV01000001">
    <property type="protein sequence ID" value="PZW44210.1"/>
    <property type="molecule type" value="Genomic_DNA"/>
</dbReference>
<evidence type="ECO:0000256" key="4">
    <source>
        <dbReference type="ARBA" id="ARBA00022989"/>
    </source>
</evidence>
<dbReference type="Pfam" id="PF01943">
    <property type="entry name" value="Polysacc_synt"/>
    <property type="match status" value="1"/>
</dbReference>
<feature type="transmembrane region" description="Helical" evidence="6">
    <location>
        <begin position="345"/>
        <end position="366"/>
    </location>
</feature>
<sequence>MRDKISKILKKSDQDQKEIIKKGIFFMGFRATGILGGYLFTLYITNNYGASLNGLVVLSFSIFMFATIIGRLGIDVNLIKFYSTEKNWEENPGLFYRVLLKSFLFSSFLVAILYLSRDFVIINLFDKPQLKPYYFWAVLSIPGWVITMLCAGVLRAKGYNNWFAFFINTGRFSLAFIFVCILGWIEMNPINVMIAHLYGIYVLTLIALIVTVKKFKRVSFKSEINSWAFLKESFPMMLSSTIMIFLGWMDTFILGIYETDESIGIYNVALKLALVTSFSIEAINSSLAPKIANLYLNDLREKFLNLVKFSTRLNFILTLLIVTVLVIFNQWFLGIFGEEFKAGSIALIILCSIHLINSSVGSVGIIMQMTGKQKQYQYIAIISLCINLLLNFILIPKYGINGAAIATAVSLSVWNVSGCVYLKRKENIKTYL</sequence>
<keyword evidence="8" id="KW-1185">Reference proteome</keyword>
<proteinExistence type="predicted"/>
<evidence type="ECO:0000256" key="6">
    <source>
        <dbReference type="SAM" id="Phobius"/>
    </source>
</evidence>
<organism evidence="7 8">
    <name type="scientific">Mesonia algae</name>
    <dbReference type="NCBI Taxonomy" id="213248"/>
    <lineage>
        <taxon>Bacteria</taxon>
        <taxon>Pseudomonadati</taxon>
        <taxon>Bacteroidota</taxon>
        <taxon>Flavobacteriia</taxon>
        <taxon>Flavobacteriales</taxon>
        <taxon>Flavobacteriaceae</taxon>
        <taxon>Mesonia</taxon>
    </lineage>
</organism>
<feature type="transmembrane region" description="Helical" evidence="6">
    <location>
        <begin position="313"/>
        <end position="333"/>
    </location>
</feature>
<evidence type="ECO:0000313" key="8">
    <source>
        <dbReference type="Proteomes" id="UP000249542"/>
    </source>
</evidence>
<keyword evidence="4 6" id="KW-1133">Transmembrane helix</keyword>
<keyword evidence="3 6" id="KW-0812">Transmembrane</keyword>
<evidence type="ECO:0000313" key="7">
    <source>
        <dbReference type="EMBL" id="PZW44210.1"/>
    </source>
</evidence>
<keyword evidence="2" id="KW-1003">Cell membrane</keyword>
<comment type="subcellular location">
    <subcellularLocation>
        <location evidence="1">Cell membrane</location>
        <topology evidence="1">Multi-pass membrane protein</topology>
    </subcellularLocation>
</comment>
<feature type="transmembrane region" description="Helical" evidence="6">
    <location>
        <begin position="134"/>
        <end position="154"/>
    </location>
</feature>